<dbReference type="GO" id="GO:0046872">
    <property type="term" value="F:metal ion binding"/>
    <property type="evidence" value="ECO:0007669"/>
    <property type="project" value="UniProtKB-KW"/>
</dbReference>
<evidence type="ECO:0000313" key="14">
    <source>
        <dbReference type="Proteomes" id="UP000255534"/>
    </source>
</evidence>
<proteinExistence type="inferred from homology"/>
<keyword evidence="8" id="KW-0479">Metal-binding</keyword>
<evidence type="ECO:0000256" key="5">
    <source>
        <dbReference type="ARBA" id="ARBA00022656"/>
    </source>
</evidence>
<evidence type="ECO:0000313" key="13">
    <source>
        <dbReference type="EMBL" id="SUG73404.1"/>
    </source>
</evidence>
<evidence type="ECO:0000256" key="4">
    <source>
        <dbReference type="ARBA" id="ARBA00022525"/>
    </source>
</evidence>
<evidence type="ECO:0000256" key="7">
    <source>
        <dbReference type="ARBA" id="ARBA00022679"/>
    </source>
</evidence>
<dbReference type="GO" id="GO:0106362">
    <property type="term" value="F:protein-arginine N-acetylglucosaminyltransferase activity"/>
    <property type="evidence" value="ECO:0007669"/>
    <property type="project" value="UniProtKB-ARBA"/>
</dbReference>
<keyword evidence="6" id="KW-0328">Glycosyltransferase</keyword>
<sequence length="157" mass="17761">MIITEKLGGIYIPDGIAVHVERIDGRASMENGIIAVDRNNHPALLAGLEIMHTKFDADPYSDGVCNGIRKHFNYSLNEDYNSFCDFIEFKHDNIIMNTSQFTQSSWLGMCSSGNGNNHAIEYIKYWHKLSSFGEKIFDAQFSLLQPTLKSQCCSERT</sequence>
<dbReference type="Proteomes" id="UP000255534">
    <property type="component" value="Unassembled WGS sequence"/>
</dbReference>
<dbReference type="InterPro" id="IPR057545">
    <property type="entry name" value="SseK_NleB"/>
</dbReference>
<keyword evidence="9" id="KW-0843">Virulence</keyword>
<dbReference type="AlphaFoldDB" id="A0A379UYH6"/>
<dbReference type="Pfam" id="PF24688">
    <property type="entry name" value="SseK_NleB"/>
    <property type="match status" value="1"/>
</dbReference>
<comment type="subcellular location">
    <subcellularLocation>
        <location evidence="2">Host cell</location>
    </subcellularLocation>
    <subcellularLocation>
        <location evidence="3">Secreted</location>
    </subcellularLocation>
</comment>
<evidence type="ECO:0000256" key="11">
    <source>
        <dbReference type="ARBA" id="ARBA00093251"/>
    </source>
</evidence>
<dbReference type="EMBL" id="UGXK01000001">
    <property type="protein sequence ID" value="SUG73404.1"/>
    <property type="molecule type" value="Genomic_DNA"/>
</dbReference>
<gene>
    <name evidence="13" type="ORF">NCTC5798_04675</name>
</gene>
<comment type="cofactor">
    <cofactor evidence="1">
        <name>Mn(2+)</name>
        <dbReference type="ChEBI" id="CHEBI:29035"/>
    </cofactor>
</comment>
<evidence type="ECO:0000256" key="12">
    <source>
        <dbReference type="ARBA" id="ARBA00093451"/>
    </source>
</evidence>
<evidence type="ECO:0000256" key="2">
    <source>
        <dbReference type="ARBA" id="ARBA00004340"/>
    </source>
</evidence>
<keyword evidence="10" id="KW-0464">Manganese</keyword>
<organism evidence="13 14">
    <name type="scientific">Salmonella enterica I</name>
    <dbReference type="NCBI Taxonomy" id="59201"/>
    <lineage>
        <taxon>Bacteria</taxon>
        <taxon>Pseudomonadati</taxon>
        <taxon>Pseudomonadota</taxon>
        <taxon>Gammaproteobacteria</taxon>
        <taxon>Enterobacterales</taxon>
        <taxon>Enterobacteriaceae</taxon>
        <taxon>Salmonella</taxon>
    </lineage>
</organism>
<dbReference type="GO" id="GO:0043657">
    <property type="term" value="C:host cell"/>
    <property type="evidence" value="ECO:0007669"/>
    <property type="project" value="UniProtKB-SubCell"/>
</dbReference>
<reference evidence="13 14" key="1">
    <citation type="submission" date="2018-06" db="EMBL/GenBank/DDBJ databases">
        <authorList>
            <consortium name="Pathogen Informatics"/>
            <person name="Doyle S."/>
        </authorList>
    </citation>
    <scope>NUCLEOTIDE SEQUENCE [LARGE SCALE GENOMIC DNA]</scope>
    <source>
        <strain evidence="13 14">NCTC5798</strain>
    </source>
</reference>
<comment type="similarity">
    <text evidence="12">Belongs to the glycosyltransferase NleB family.</text>
</comment>
<comment type="catalytic activity">
    <reaction evidence="11">
        <text>L-arginyl-[protein] + UDP-N-acetyl-alpha-D-glucosamine = N(omega)-(N-acetyl-beta-D-glucosaminyl)-L-arginyl-[protein] + UDP + H(+)</text>
        <dbReference type="Rhea" id="RHEA:66632"/>
        <dbReference type="Rhea" id="RHEA-COMP:10532"/>
        <dbReference type="Rhea" id="RHEA-COMP:17079"/>
        <dbReference type="ChEBI" id="CHEBI:15378"/>
        <dbReference type="ChEBI" id="CHEBI:29965"/>
        <dbReference type="ChEBI" id="CHEBI:57705"/>
        <dbReference type="ChEBI" id="CHEBI:58223"/>
        <dbReference type="ChEBI" id="CHEBI:167322"/>
    </reaction>
    <physiologicalReaction direction="left-to-right" evidence="11">
        <dbReference type="Rhea" id="RHEA:66633"/>
    </physiologicalReaction>
</comment>
<evidence type="ECO:0000256" key="8">
    <source>
        <dbReference type="ARBA" id="ARBA00022723"/>
    </source>
</evidence>
<keyword evidence="7" id="KW-0808">Transferase</keyword>
<evidence type="ECO:0000256" key="9">
    <source>
        <dbReference type="ARBA" id="ARBA00023026"/>
    </source>
</evidence>
<evidence type="ECO:0000256" key="6">
    <source>
        <dbReference type="ARBA" id="ARBA00022676"/>
    </source>
</evidence>
<keyword evidence="4" id="KW-0964">Secreted</keyword>
<evidence type="ECO:0000256" key="10">
    <source>
        <dbReference type="ARBA" id="ARBA00023211"/>
    </source>
</evidence>
<dbReference type="GO" id="GO:0005576">
    <property type="term" value="C:extracellular region"/>
    <property type="evidence" value="ECO:0007669"/>
    <property type="project" value="UniProtKB-SubCell"/>
</dbReference>
<accession>A0A379UYH6</accession>
<evidence type="ECO:0000256" key="3">
    <source>
        <dbReference type="ARBA" id="ARBA00004613"/>
    </source>
</evidence>
<evidence type="ECO:0000256" key="1">
    <source>
        <dbReference type="ARBA" id="ARBA00001936"/>
    </source>
</evidence>
<keyword evidence="5" id="KW-0800">Toxin</keyword>
<dbReference type="GO" id="GO:0090729">
    <property type="term" value="F:toxin activity"/>
    <property type="evidence" value="ECO:0007669"/>
    <property type="project" value="UniProtKB-KW"/>
</dbReference>
<protein>
    <submittedName>
        <fullName evidence="13">NleB</fullName>
    </submittedName>
</protein>
<name>A0A379UYH6_SALET</name>